<dbReference type="PROSITE" id="PS50048">
    <property type="entry name" value="ZN2_CY6_FUNGAL_2"/>
    <property type="match status" value="1"/>
</dbReference>
<dbReference type="PANTHER" id="PTHR31001">
    <property type="entry name" value="UNCHARACTERIZED TRANSCRIPTIONAL REGULATORY PROTEIN"/>
    <property type="match status" value="1"/>
</dbReference>
<dbReference type="GO" id="GO:0003677">
    <property type="term" value="F:DNA binding"/>
    <property type="evidence" value="ECO:0007669"/>
    <property type="project" value="InterPro"/>
</dbReference>
<dbReference type="GO" id="GO:0006351">
    <property type="term" value="P:DNA-templated transcription"/>
    <property type="evidence" value="ECO:0007669"/>
    <property type="project" value="InterPro"/>
</dbReference>
<reference evidence="7" key="1">
    <citation type="submission" date="2019-06" db="EMBL/GenBank/DDBJ databases">
        <title>Draft genome sequence of the griseofulvin-producing fungus Xylaria cubensis strain G536.</title>
        <authorList>
            <person name="Mead M.E."/>
            <person name="Raja H.A."/>
            <person name="Steenwyk J.L."/>
            <person name="Knowles S.L."/>
            <person name="Oberlies N.H."/>
            <person name="Rokas A."/>
        </authorList>
    </citation>
    <scope>NUCLEOTIDE SEQUENCE [LARGE SCALE GENOMIC DNA]</scope>
    <source>
        <strain evidence="7">G536</strain>
    </source>
</reference>
<protein>
    <recommendedName>
        <fullName evidence="5">Zn(2)-C6 fungal-type domain-containing protein</fullName>
    </recommendedName>
</protein>
<feature type="compositionally biased region" description="Basic and acidic residues" evidence="4">
    <location>
        <begin position="100"/>
        <end position="119"/>
    </location>
</feature>
<dbReference type="SMART" id="SM00906">
    <property type="entry name" value="Fungal_trans"/>
    <property type="match status" value="1"/>
</dbReference>
<feature type="compositionally biased region" description="Pro residues" evidence="4">
    <location>
        <begin position="8"/>
        <end position="33"/>
    </location>
</feature>
<keyword evidence="2" id="KW-0479">Metal-binding</keyword>
<feature type="region of interest" description="Disordered" evidence="4">
    <location>
        <begin position="94"/>
        <end position="119"/>
    </location>
</feature>
<proteinExistence type="predicted"/>
<dbReference type="SMART" id="SM00066">
    <property type="entry name" value="GAL4"/>
    <property type="match status" value="1"/>
</dbReference>
<sequence length="803" mass="90824">MERAHPPARLPPAPPSAPPAPVTTPSPPLPPPGYQTSVFRAQPTEGAQRKIQRRNRPPVSCLLCRTRKVKCDRQQPCERCIKSGEASFCEYAPRAARKPRGSEQRTQPEVRTRPEASSKPVLQERLRKIENMVFELVNSNISMTQSQLSLDHRNGTENSFDSSSPPILGTPSVSTHGSTHIGEGNYVGNSHWASILEGIHDIQGILDADADAHAPPTPSPPPLSFNRSADYPGFMYGKGEMITHQQAVARLPGRHQTDRLILLYFKHRFTTAPYIHAPKFQREYDSFWRDITSVSLLWISCLASILWIATSIALEKGDSDVSDPPRPEQLGELAVDCLHAGNFLRGGPYSIEALLLNGYTEMRSKHLIDANLWVKFGLTARLAQRLGYHRDPKHLSNITPFEGELRRRTWSFIEVFDVLFSFQQGVPPIIREDECDTESPSNLFDIDFDEDVMVLPTSRPASEATSTLYLCIKSKLGRLLRRVLRLTLIKPPAYEEVTKLNYELQTYYKQVPLPLQIKPIRSYSFTDQTADIMHRLMLEMMYQRTLCVLNRPYLNREKDNPECEPSRRICRDAALRILDLHAEYEEESKYGGRMYEDKYLLAALTVHDFLIASMILCLDLTENPSSSPEDRLRKLQALGTSYKIWSERKNASKDAAHATRVVGAILRKVSMQDARNPPHPPQTDVRDGSLARLLNNDTQTPPPLTGPYDQSLLIPAMDYSFDFVDPAPIDSVLKEPNVVDWACLTSYLLATFNHVTETILQYSRSITLRVTPPYFNTIVKGQQTVDPSTKPHYHSSDLYGNAW</sequence>
<comment type="caution">
    <text evidence="6">The sequence shown here is derived from an EMBL/GenBank/DDBJ whole genome shotgun (WGS) entry which is preliminary data.</text>
</comment>
<comment type="subcellular location">
    <subcellularLocation>
        <location evidence="1">Nucleus</location>
    </subcellularLocation>
</comment>
<dbReference type="InterPro" id="IPR007219">
    <property type="entry name" value="XnlR_reg_dom"/>
</dbReference>
<dbReference type="STRING" id="2512241.A0A553I4L1"/>
<dbReference type="InterPro" id="IPR036864">
    <property type="entry name" value="Zn2-C6_fun-type_DNA-bd_sf"/>
</dbReference>
<dbReference type="AlphaFoldDB" id="A0A553I4L1"/>
<evidence type="ECO:0000256" key="2">
    <source>
        <dbReference type="ARBA" id="ARBA00022723"/>
    </source>
</evidence>
<evidence type="ECO:0000313" key="7">
    <source>
        <dbReference type="Proteomes" id="UP000319160"/>
    </source>
</evidence>
<evidence type="ECO:0000313" key="6">
    <source>
        <dbReference type="EMBL" id="TRX95149.1"/>
    </source>
</evidence>
<dbReference type="CDD" id="cd00067">
    <property type="entry name" value="GAL4"/>
    <property type="match status" value="1"/>
</dbReference>
<dbReference type="Pfam" id="PF04082">
    <property type="entry name" value="Fungal_trans"/>
    <property type="match status" value="1"/>
</dbReference>
<dbReference type="PROSITE" id="PS00463">
    <property type="entry name" value="ZN2_CY6_FUNGAL_1"/>
    <property type="match status" value="1"/>
</dbReference>
<dbReference type="PANTHER" id="PTHR31001:SF49">
    <property type="entry name" value="ZN(II)2CYS6 TRANSCRIPTION FACTOR (EUROFUNG)"/>
    <property type="match status" value="1"/>
</dbReference>
<dbReference type="InterPro" id="IPR001138">
    <property type="entry name" value="Zn2Cys6_DnaBD"/>
</dbReference>
<dbReference type="InterPro" id="IPR050613">
    <property type="entry name" value="Sec_Metabolite_Reg"/>
</dbReference>
<dbReference type="Gene3D" id="4.10.240.10">
    <property type="entry name" value="Zn(2)-C6 fungal-type DNA-binding domain"/>
    <property type="match status" value="1"/>
</dbReference>
<feature type="domain" description="Zn(2)-C6 fungal-type" evidence="5">
    <location>
        <begin position="60"/>
        <end position="91"/>
    </location>
</feature>
<gene>
    <name evidence="6" type="ORF">FHL15_003841</name>
</gene>
<organism evidence="6 7">
    <name type="scientific">Xylaria flabelliformis</name>
    <dbReference type="NCBI Taxonomy" id="2512241"/>
    <lineage>
        <taxon>Eukaryota</taxon>
        <taxon>Fungi</taxon>
        <taxon>Dikarya</taxon>
        <taxon>Ascomycota</taxon>
        <taxon>Pezizomycotina</taxon>
        <taxon>Sordariomycetes</taxon>
        <taxon>Xylariomycetidae</taxon>
        <taxon>Xylariales</taxon>
        <taxon>Xylariaceae</taxon>
        <taxon>Xylaria</taxon>
    </lineage>
</organism>
<evidence type="ECO:0000256" key="4">
    <source>
        <dbReference type="SAM" id="MobiDB-lite"/>
    </source>
</evidence>
<name>A0A553I4L1_9PEZI</name>
<evidence type="ECO:0000259" key="5">
    <source>
        <dbReference type="PROSITE" id="PS50048"/>
    </source>
</evidence>
<dbReference type="CDD" id="cd12148">
    <property type="entry name" value="fungal_TF_MHR"/>
    <property type="match status" value="1"/>
</dbReference>
<keyword evidence="3" id="KW-0539">Nucleus</keyword>
<accession>A0A553I4L1</accession>
<dbReference type="GO" id="GO:0008270">
    <property type="term" value="F:zinc ion binding"/>
    <property type="evidence" value="ECO:0007669"/>
    <property type="project" value="InterPro"/>
</dbReference>
<dbReference type="GO" id="GO:0005634">
    <property type="term" value="C:nucleus"/>
    <property type="evidence" value="ECO:0007669"/>
    <property type="project" value="UniProtKB-SubCell"/>
</dbReference>
<dbReference type="EMBL" id="VFLP01000017">
    <property type="protein sequence ID" value="TRX95149.1"/>
    <property type="molecule type" value="Genomic_DNA"/>
</dbReference>
<feature type="region of interest" description="Disordered" evidence="4">
    <location>
        <begin position="1"/>
        <end position="55"/>
    </location>
</feature>
<dbReference type="OrthoDB" id="5431381at2759"/>
<evidence type="ECO:0000256" key="1">
    <source>
        <dbReference type="ARBA" id="ARBA00004123"/>
    </source>
</evidence>
<keyword evidence="7" id="KW-1185">Reference proteome</keyword>
<dbReference type="GO" id="GO:0000981">
    <property type="term" value="F:DNA-binding transcription factor activity, RNA polymerase II-specific"/>
    <property type="evidence" value="ECO:0007669"/>
    <property type="project" value="InterPro"/>
</dbReference>
<evidence type="ECO:0000256" key="3">
    <source>
        <dbReference type="ARBA" id="ARBA00023242"/>
    </source>
</evidence>
<dbReference type="SUPFAM" id="SSF57701">
    <property type="entry name" value="Zn2/Cys6 DNA-binding domain"/>
    <property type="match status" value="1"/>
</dbReference>
<dbReference type="Proteomes" id="UP000319160">
    <property type="component" value="Unassembled WGS sequence"/>
</dbReference>
<dbReference type="Pfam" id="PF00172">
    <property type="entry name" value="Zn_clus"/>
    <property type="match status" value="1"/>
</dbReference>